<organism evidence="2 5">
    <name type="scientific">Acidovorax delafieldii</name>
    <name type="common">Pseudomonas delafieldii</name>
    <dbReference type="NCBI Taxonomy" id="47920"/>
    <lineage>
        <taxon>Bacteria</taxon>
        <taxon>Pseudomonadati</taxon>
        <taxon>Pseudomonadota</taxon>
        <taxon>Betaproteobacteria</taxon>
        <taxon>Burkholderiales</taxon>
        <taxon>Comamonadaceae</taxon>
        <taxon>Acidovorax</taxon>
    </lineage>
</organism>
<evidence type="ECO:0000259" key="1">
    <source>
        <dbReference type="Pfam" id="PF09414"/>
    </source>
</evidence>
<proteinExistence type="predicted"/>
<evidence type="ECO:0000313" key="5">
    <source>
        <dbReference type="Proteomes" id="UP001253458"/>
    </source>
</evidence>
<dbReference type="SUPFAM" id="SSF56091">
    <property type="entry name" value="DNA ligase/mRNA capping enzyme, catalytic domain"/>
    <property type="match status" value="1"/>
</dbReference>
<dbReference type="EMBL" id="JAVDTS010000001">
    <property type="protein sequence ID" value="MDR6836283.1"/>
    <property type="molecule type" value="Genomic_DNA"/>
</dbReference>
<evidence type="ECO:0000313" key="4">
    <source>
        <dbReference type="Proteomes" id="UP001249076"/>
    </source>
</evidence>
<accession>A0AAJ2BQ58</accession>
<dbReference type="PANTHER" id="PTHR43883">
    <property type="entry name" value="SLR0207 PROTEIN"/>
    <property type="match status" value="1"/>
</dbReference>
<comment type="caution">
    <text evidence="2">The sequence shown here is derived from an EMBL/GenBank/DDBJ whole genome shotgun (WGS) entry which is preliminary data.</text>
</comment>
<reference evidence="2 4" key="1">
    <citation type="submission" date="2023-07" db="EMBL/GenBank/DDBJ databases">
        <title>Sorghum-associated microbial communities from plants grown in Nebraska, USA.</title>
        <authorList>
            <person name="Schachtman D."/>
        </authorList>
    </citation>
    <scope>NUCLEOTIDE SEQUENCE</scope>
    <source>
        <strain evidence="3 4">BE105</strain>
        <strain evidence="2">BE69</strain>
    </source>
</reference>
<sequence length="319" mass="35627">MAKTLLNNPVAAQLSLPILRYPRTPHLEGSRQQAGDAPDVQPLAPLAGRHAVIEEKMDGANCAISFTEGGELCLQSRGHYLLGGARERQFAALHPWARAHEAALLACLQDRYVLYGEWMFAKHAMFYDRLAHYLLEFDVWDRMEQCFLSTARRHALLAGVPVVSVPVLYEGPMPQRADWLWSLVGPSLARTPRWSEALDTTIKRLALPHALSRQQSDPSPLAEGLYVKLEDEHQVLARFKLVRADFVQHILDSGSHHSERPIVPNGLAPGVVLYAPQLRCNWADLGAQCVYGLEALQAHHADGEANARRQRKGGAPWRR</sequence>
<dbReference type="PANTHER" id="PTHR43883:SF1">
    <property type="entry name" value="GLUCONOKINASE"/>
    <property type="match status" value="1"/>
</dbReference>
<feature type="domain" description="RNA ligase" evidence="1">
    <location>
        <begin position="51"/>
        <end position="242"/>
    </location>
</feature>
<dbReference type="AlphaFoldDB" id="A0AAJ2BQ58"/>
<dbReference type="Pfam" id="PF09414">
    <property type="entry name" value="RNA_ligase"/>
    <property type="match status" value="1"/>
</dbReference>
<dbReference type="Proteomes" id="UP001253458">
    <property type="component" value="Unassembled WGS sequence"/>
</dbReference>
<dbReference type="EMBL" id="JAVDTL010000001">
    <property type="protein sequence ID" value="MDR6765846.1"/>
    <property type="molecule type" value="Genomic_DNA"/>
</dbReference>
<evidence type="ECO:0000313" key="2">
    <source>
        <dbReference type="EMBL" id="MDR6765846.1"/>
    </source>
</evidence>
<gene>
    <name evidence="2" type="ORF">J2W88_001104</name>
    <name evidence="3" type="ORF">J2W93_001104</name>
</gene>
<evidence type="ECO:0000313" key="3">
    <source>
        <dbReference type="EMBL" id="MDR6836283.1"/>
    </source>
</evidence>
<dbReference type="InterPro" id="IPR052732">
    <property type="entry name" value="Cell-binding_unc_protein"/>
</dbReference>
<dbReference type="Gene3D" id="3.30.470.30">
    <property type="entry name" value="DNA ligase/mRNA capping enzyme"/>
    <property type="match status" value="1"/>
</dbReference>
<keyword evidence="4" id="KW-1185">Reference proteome</keyword>
<dbReference type="Proteomes" id="UP001249076">
    <property type="component" value="Unassembled WGS sequence"/>
</dbReference>
<dbReference type="RefSeq" id="WP_209816195.1">
    <property type="nucleotide sequence ID" value="NZ_JAVDTL010000001.1"/>
</dbReference>
<protein>
    <recommendedName>
        <fullName evidence="1">RNA ligase domain-containing protein</fullName>
    </recommendedName>
</protein>
<name>A0AAJ2BQ58_ACIDE</name>
<dbReference type="InterPro" id="IPR021122">
    <property type="entry name" value="RNA_ligase_dom_REL/Rnl2"/>
</dbReference>